<comment type="caution">
    <text evidence="11">The sequence shown here is derived from an EMBL/GenBank/DDBJ whole genome shotgun (WGS) entry which is preliminary data.</text>
</comment>
<evidence type="ECO:0000256" key="7">
    <source>
        <dbReference type="PROSITE-ProRule" id="PRU10060"/>
    </source>
</evidence>
<dbReference type="InterPro" id="IPR018221">
    <property type="entry name" value="Glyco_hydro_9_His_AS"/>
</dbReference>
<evidence type="ECO:0000256" key="1">
    <source>
        <dbReference type="ARBA" id="ARBA00007072"/>
    </source>
</evidence>
<keyword evidence="4 6" id="KW-0326">Glycosidase</keyword>
<dbReference type="InterPro" id="IPR001701">
    <property type="entry name" value="Glyco_hydro_9"/>
</dbReference>
<dbReference type="Gene3D" id="2.60.40.10">
    <property type="entry name" value="Immunoglobulins"/>
    <property type="match status" value="1"/>
</dbReference>
<dbReference type="InterPro" id="IPR004197">
    <property type="entry name" value="Cellulase_Ig-like"/>
</dbReference>
<dbReference type="Pfam" id="PF02927">
    <property type="entry name" value="CelD_N"/>
    <property type="match status" value="1"/>
</dbReference>
<dbReference type="AlphaFoldDB" id="A0A8J6XNM0"/>
<keyword evidence="2 6" id="KW-0378">Hydrolase</keyword>
<protein>
    <recommendedName>
        <fullName evidence="8">Endoglucanase</fullName>
        <ecNumber evidence="8">3.2.1.4</ecNumber>
    </recommendedName>
</protein>
<dbReference type="PANTHER" id="PTHR22298">
    <property type="entry name" value="ENDO-1,4-BETA-GLUCANASE"/>
    <property type="match status" value="1"/>
</dbReference>
<evidence type="ECO:0000256" key="4">
    <source>
        <dbReference type="ARBA" id="ARBA00023295"/>
    </source>
</evidence>
<evidence type="ECO:0000256" key="3">
    <source>
        <dbReference type="ARBA" id="ARBA00023277"/>
    </source>
</evidence>
<dbReference type="EMBL" id="JACXAE010000098">
    <property type="protein sequence ID" value="MBD2776562.1"/>
    <property type="molecule type" value="Genomic_DNA"/>
</dbReference>
<reference evidence="11" key="1">
    <citation type="submission" date="2020-09" db="EMBL/GenBank/DDBJ databases">
        <title>Iningainema tapete sp. nov. (Scytonemataceae, Cyanobacteria) from greenhouses in central Florida (USA) produces two types of nodularin with biosynthetic potential for microcystin-LR and anabaenopeptins.</title>
        <authorList>
            <person name="Berthold D.E."/>
            <person name="Lefler F.W."/>
            <person name="Huang I.-S."/>
            <person name="Abdulla H."/>
            <person name="Zimba P.V."/>
            <person name="Laughinghouse H.D. IV."/>
        </authorList>
    </citation>
    <scope>NUCLEOTIDE SEQUENCE</scope>
    <source>
        <strain evidence="11">BLCCT55</strain>
    </source>
</reference>
<name>A0A8J6XNM0_9CYAN</name>
<organism evidence="11 12">
    <name type="scientific">Iningainema tapete BLCC-T55</name>
    <dbReference type="NCBI Taxonomy" id="2748662"/>
    <lineage>
        <taxon>Bacteria</taxon>
        <taxon>Bacillati</taxon>
        <taxon>Cyanobacteriota</taxon>
        <taxon>Cyanophyceae</taxon>
        <taxon>Nostocales</taxon>
        <taxon>Scytonemataceae</taxon>
        <taxon>Iningainema tapete</taxon>
    </lineage>
</organism>
<gene>
    <name evidence="11" type="ORF">ICL16_32045</name>
</gene>
<dbReference type="GO" id="GO:0008810">
    <property type="term" value="F:cellulase activity"/>
    <property type="evidence" value="ECO:0007669"/>
    <property type="project" value="UniProtKB-EC"/>
</dbReference>
<evidence type="ECO:0000256" key="6">
    <source>
        <dbReference type="PROSITE-ProRule" id="PRU10059"/>
    </source>
</evidence>
<evidence type="ECO:0000256" key="5">
    <source>
        <dbReference type="ARBA" id="ARBA00023326"/>
    </source>
</evidence>
<keyword evidence="12" id="KW-1185">Reference proteome</keyword>
<dbReference type="SUPFAM" id="SSF81296">
    <property type="entry name" value="E set domains"/>
    <property type="match status" value="1"/>
</dbReference>
<dbReference type="EC" id="3.2.1.4" evidence="8"/>
<dbReference type="CDD" id="cd02850">
    <property type="entry name" value="E_set_Cellulase_N"/>
    <property type="match status" value="1"/>
</dbReference>
<accession>A0A8J6XNM0</accession>
<evidence type="ECO:0000259" key="10">
    <source>
        <dbReference type="Pfam" id="PF02927"/>
    </source>
</evidence>
<evidence type="ECO:0000256" key="2">
    <source>
        <dbReference type="ARBA" id="ARBA00022801"/>
    </source>
</evidence>
<dbReference type="GO" id="GO:0030245">
    <property type="term" value="P:cellulose catabolic process"/>
    <property type="evidence" value="ECO:0007669"/>
    <property type="project" value="UniProtKB-KW"/>
</dbReference>
<feature type="active site" evidence="7">
    <location>
        <position position="565"/>
    </location>
</feature>
<evidence type="ECO:0000313" key="11">
    <source>
        <dbReference type="EMBL" id="MBD2776562.1"/>
    </source>
</evidence>
<dbReference type="Pfam" id="PF00759">
    <property type="entry name" value="Glyco_hydro_9"/>
    <property type="match status" value="1"/>
</dbReference>
<evidence type="ECO:0000256" key="8">
    <source>
        <dbReference type="RuleBase" id="RU361166"/>
    </source>
</evidence>
<feature type="domain" description="Cellulase Ig-like" evidence="10">
    <location>
        <begin position="44"/>
        <end position="123"/>
    </location>
</feature>
<sequence length="587" mass="66788">MTKYKFFLSVLTLIIICLFNVFDVRTAFKNYDNAVFAQNNINMQIVINQVGYYQNNPKVAFLINGDINQNNVQLVNVRNQEPVFVTSVGNPYTEEDSKKVIQRIDFTEFNREGNYYLQYGNIKSYPFRIGSDVYQNPFKLLLRSYYLQRCGVAVQDRVTGVRHPACHVNDGLIAHTDTYKVQGNFITAKGGWHDAGDFGKYVGPTSIAVGRLLNLYEQYPKLFSDRQLTIPESGNRIPDILDEAKIGIDWMLTMQRLDGAVYRKLSGKNWPGFISPHEDKQPRFVYGISTSETAKFAAVMAMAARIYSPFHPRFAQNCLKAAEKAWSFLETQPALKIDWVEGDDSGSGSYIDNSVDQQEALKRDRDHRLWAAAELYITTGRANFENYLAQIIPVTEYTLFQWTNPSSLGMMDYLLMTRQPYNVGLLKQIQEKLITRANLALKKVETSPWRLANQQFIWGSNKLVAEEGITLMYAYRIKKNPAYLQAAIDQLDYLLGRNHFNKSFVSGVGTNFVRNVHHRIAIAQKIIIPGLLVGGPNTQAQDGIAPKDMKALSYIDDERSYATNEYAIDYNASLIGLLGMLMQLSER</sequence>
<dbReference type="PROSITE" id="PS00592">
    <property type="entry name" value="GH9_2"/>
    <property type="match status" value="1"/>
</dbReference>
<dbReference type="PROSITE" id="PS00698">
    <property type="entry name" value="GH9_3"/>
    <property type="match status" value="1"/>
</dbReference>
<dbReference type="InterPro" id="IPR008928">
    <property type="entry name" value="6-hairpin_glycosidase_sf"/>
</dbReference>
<keyword evidence="8" id="KW-0136">Cellulose degradation</keyword>
<dbReference type="SUPFAM" id="SSF48208">
    <property type="entry name" value="Six-hairpin glycosidases"/>
    <property type="match status" value="1"/>
</dbReference>
<dbReference type="InterPro" id="IPR012341">
    <property type="entry name" value="6hp_glycosidase-like_sf"/>
</dbReference>
<dbReference type="InterPro" id="IPR033126">
    <property type="entry name" value="Glyco_hydro_9_Asp/Glu_AS"/>
</dbReference>
<evidence type="ECO:0000259" key="9">
    <source>
        <dbReference type="Pfam" id="PF00759"/>
    </source>
</evidence>
<keyword evidence="5 6" id="KW-0624">Polysaccharide degradation</keyword>
<dbReference type="InterPro" id="IPR014756">
    <property type="entry name" value="Ig_E-set"/>
</dbReference>
<feature type="active site" evidence="7">
    <location>
        <position position="556"/>
    </location>
</feature>
<dbReference type="InterPro" id="IPR013783">
    <property type="entry name" value="Ig-like_fold"/>
</dbReference>
<dbReference type="Gene3D" id="1.50.10.10">
    <property type="match status" value="1"/>
</dbReference>
<evidence type="ECO:0000313" key="12">
    <source>
        <dbReference type="Proteomes" id="UP000629098"/>
    </source>
</evidence>
<comment type="catalytic activity">
    <reaction evidence="8">
        <text>Endohydrolysis of (1-&gt;4)-beta-D-glucosidic linkages in cellulose, lichenin and cereal beta-D-glucans.</text>
        <dbReference type="EC" id="3.2.1.4"/>
    </reaction>
</comment>
<keyword evidence="3 6" id="KW-0119">Carbohydrate metabolism</keyword>
<comment type="similarity">
    <text evidence="1 6 8">Belongs to the glycosyl hydrolase 9 (cellulase E) family.</text>
</comment>
<proteinExistence type="inferred from homology"/>
<dbReference type="Proteomes" id="UP000629098">
    <property type="component" value="Unassembled WGS sequence"/>
</dbReference>
<feature type="active site" evidence="6">
    <location>
        <position position="517"/>
    </location>
</feature>
<feature type="domain" description="Glycoside hydrolase family 9" evidence="9">
    <location>
        <begin position="134"/>
        <end position="578"/>
    </location>
</feature>